<accession>A0ACC1LBK9</accession>
<name>A0ACC1LBK9_9FUNG</name>
<proteinExistence type="predicted"/>
<gene>
    <name evidence="1" type="primary">SAC7</name>
    <name evidence="1" type="ORF">H4R21_001384</name>
</gene>
<dbReference type="Proteomes" id="UP001140087">
    <property type="component" value="Unassembled WGS sequence"/>
</dbReference>
<sequence>ECVVPTVVAACGRHLWDRGQQTQGIFRVNGSMKRVQRLQAEFNTGPTYGRNVQWSGYTLHDAATMLRRYLTSLPESVIGSEHYGAFMDQQAEQLPDDAKARAFGSLIEQRLAPASRHTLLYMLELLSVFAQPANSVRTLMNAANLAAVLQPCLLVHPGHIADPHEYTRAKDVVEFLIVHAGAIYGPRSGDGEPPAARLVVLDMGGVASTAADRTRAMTCGEQSVDGDCDRATANDDGATLDAHSNGPPSPHHSSSHPTPWAQAPAHDSGSAVGYSHDLGARAPYPASMCGGGGHMSAVPADDARASCDSLARNDGPHDAQQTRPAYQHQHQHRDHHPNQHKHQHWHRHPAERGRDAGPARVVAPMVAPAPEPVPAPPQPLGSVTARLFDPASAEEPRPGDLPGRPRMDTYDSWHAGQSSLAMSSIHYEHTATSTVHGRVRGLNRASVLPVPDSPVDVRPPTRPRRSMSFVAPSPTSDRKAIVSDHTGDSEAEPPSESDDGYSLGPGRGHVDMDAFTHDMMSRSSNAARARRNAGERRAGHVHVRAPCTADDARQAEHKPLPTIPRAAGSGASGPPVSAPTDSAARPTSASKLRRIGPFAGAAPEPAGFPLYPRAQPVQMAGPGHHGYRNSGIYAPGPVADQEQPSKYGGPGAQPVSAPQPWAAATAAPEASNNARAQWLSEEGPEDDYEFVGGRQPLRTRAAHSSETELQRHPAAGLATEMPPQGVSDAQLQMQRPADRPEPPVPHRQGRSLTAGAVGGGHEAAAAQLSKHKALRTPAAPAAPPVTEGGKDKVSMTRLKSLFRMGGTTAGSSSSSISSSGGGGGISKDAGRPRAPAPAPLAVSSTRGDATGRFPQTISSPRFTAKGFQQPSSQGGLPRDAVPASSFELANRLHVTVPAAHLSIVYPDSPMSKADTLRRSSTESYSKQPSAGIAASSGHAYLVDPGRGPDPGPDPDDEDLDNADGGLLPEGGARRFHGADLHTTPSNTTTLRPMSQLRQQQQPPRAVIHDSYTTLGGGGGGGMAPSAPFLATRGRDCNVAEHDDGSGSSSNPRMYAMHRRADSDTQLAQFPSLSRAAAGAETGSEADAYVLPSIGGGSPLMPAFGFDARDMGSPAKHQLARPYDAGREHRLAQQLIAPADEGDTDDAATGNTSAANSPRRSRSLRNTITSLRRKLSRSSRNSADVTPAAVDDHAPTTSVH</sequence>
<evidence type="ECO:0000313" key="2">
    <source>
        <dbReference type="Proteomes" id="UP001140087"/>
    </source>
</evidence>
<protein>
    <submittedName>
        <fullName evidence="1">GTPase activating protein (GAP) for Rho1p</fullName>
    </submittedName>
</protein>
<keyword evidence="2" id="KW-1185">Reference proteome</keyword>
<feature type="non-terminal residue" evidence="1">
    <location>
        <position position="1"/>
    </location>
</feature>
<dbReference type="EMBL" id="JANBUN010000279">
    <property type="protein sequence ID" value="KAJ2805117.1"/>
    <property type="molecule type" value="Genomic_DNA"/>
</dbReference>
<evidence type="ECO:0000313" key="1">
    <source>
        <dbReference type="EMBL" id="KAJ2805117.1"/>
    </source>
</evidence>
<organism evidence="1 2">
    <name type="scientific">Coemansia helicoidea</name>
    <dbReference type="NCBI Taxonomy" id="1286919"/>
    <lineage>
        <taxon>Eukaryota</taxon>
        <taxon>Fungi</taxon>
        <taxon>Fungi incertae sedis</taxon>
        <taxon>Zoopagomycota</taxon>
        <taxon>Kickxellomycotina</taxon>
        <taxon>Kickxellomycetes</taxon>
        <taxon>Kickxellales</taxon>
        <taxon>Kickxellaceae</taxon>
        <taxon>Coemansia</taxon>
    </lineage>
</organism>
<comment type="caution">
    <text evidence="1">The sequence shown here is derived from an EMBL/GenBank/DDBJ whole genome shotgun (WGS) entry which is preliminary data.</text>
</comment>
<reference evidence="1" key="1">
    <citation type="submission" date="2022-07" db="EMBL/GenBank/DDBJ databases">
        <title>Phylogenomic reconstructions and comparative analyses of Kickxellomycotina fungi.</title>
        <authorList>
            <person name="Reynolds N.K."/>
            <person name="Stajich J.E."/>
            <person name="Barry K."/>
            <person name="Grigoriev I.V."/>
            <person name="Crous P."/>
            <person name="Smith M.E."/>
        </authorList>
    </citation>
    <scope>NUCLEOTIDE SEQUENCE</scope>
    <source>
        <strain evidence="1">BCRC 34780</strain>
    </source>
</reference>